<protein>
    <recommendedName>
        <fullName evidence="3">histidine kinase</fullName>
        <ecNumber evidence="3">2.7.13.3</ecNumber>
    </recommendedName>
</protein>
<dbReference type="InterPro" id="IPR003594">
    <property type="entry name" value="HATPase_dom"/>
</dbReference>
<sequence>MMSLRRSLVCWLLPLLLCTLGLNAIFAYADAMRAVNLAYDRTLSASIRAIAERIYVKDGKILSDIPYSALDAFEGSDQERVFYAVLGPDSRPLTGYTDLPVRPGNLAPIDRVEVYDASYRDEKIRVGVLRKRLFAPELAGHDVVQVVVAETTESRQALVRRLFIEGVWRDAMLVLVVAVVLALLLWRIFNPLLRLRRAIEARGADDLTPIPVDVTPKEVRPLIDAINLHTARIARMIGARKRFLADAAHQLRTPLAVLSTQVDYALRQSDPRELQQTLEGLRESIRRMRHMTNQMLSLSRAESANGLVLETQRVDLARIVREAALEITPLVMARAQELAYQGPERGLFMQGHAGMLHELLLNLLDNALRYTPEGGQISIVLCEETPDLCLDIIDSGPGIPVAERENVFARFHRLLGQGNSSGSGLGLSIVREICLAHSGQIALGDGADGKGLKVSLRFPLSA</sequence>
<keyword evidence="15" id="KW-1185">Reference proteome</keyword>
<keyword evidence="6 11" id="KW-0812">Transmembrane</keyword>
<dbReference type="SUPFAM" id="SSF47384">
    <property type="entry name" value="Homodimeric domain of signal transducing histidine kinase"/>
    <property type="match status" value="1"/>
</dbReference>
<dbReference type="Proteomes" id="UP001410394">
    <property type="component" value="Unassembled WGS sequence"/>
</dbReference>
<feature type="domain" description="HAMP" evidence="13">
    <location>
        <begin position="186"/>
        <end position="238"/>
    </location>
</feature>
<dbReference type="EC" id="2.7.13.3" evidence="3"/>
<dbReference type="Pfam" id="PF08521">
    <property type="entry name" value="2CSK_N"/>
    <property type="match status" value="1"/>
</dbReference>
<evidence type="ECO:0000313" key="15">
    <source>
        <dbReference type="Proteomes" id="UP001410394"/>
    </source>
</evidence>
<dbReference type="Gene3D" id="1.10.287.130">
    <property type="match status" value="1"/>
</dbReference>
<feature type="domain" description="Histidine kinase" evidence="12">
    <location>
        <begin position="246"/>
        <end position="462"/>
    </location>
</feature>
<dbReference type="CDD" id="cd00082">
    <property type="entry name" value="HisKA"/>
    <property type="match status" value="1"/>
</dbReference>
<keyword evidence="4" id="KW-0597">Phosphoprotein</keyword>
<dbReference type="Pfam" id="PF00512">
    <property type="entry name" value="HisKA"/>
    <property type="match status" value="1"/>
</dbReference>
<organism evidence="14 15">
    <name type="scientific">Uliginosibacterium sediminicola</name>
    <dbReference type="NCBI Taxonomy" id="2024550"/>
    <lineage>
        <taxon>Bacteria</taxon>
        <taxon>Pseudomonadati</taxon>
        <taxon>Pseudomonadota</taxon>
        <taxon>Betaproteobacteria</taxon>
        <taxon>Rhodocyclales</taxon>
        <taxon>Zoogloeaceae</taxon>
        <taxon>Uliginosibacterium</taxon>
    </lineage>
</organism>
<evidence type="ECO:0000256" key="2">
    <source>
        <dbReference type="ARBA" id="ARBA00004370"/>
    </source>
</evidence>
<evidence type="ECO:0000256" key="1">
    <source>
        <dbReference type="ARBA" id="ARBA00000085"/>
    </source>
</evidence>
<dbReference type="GO" id="GO:0016301">
    <property type="term" value="F:kinase activity"/>
    <property type="evidence" value="ECO:0007669"/>
    <property type="project" value="UniProtKB-KW"/>
</dbReference>
<keyword evidence="7 14" id="KW-0418">Kinase</keyword>
<evidence type="ECO:0000256" key="5">
    <source>
        <dbReference type="ARBA" id="ARBA00022679"/>
    </source>
</evidence>
<dbReference type="SMART" id="SM00387">
    <property type="entry name" value="HATPase_c"/>
    <property type="match status" value="1"/>
</dbReference>
<evidence type="ECO:0000256" key="3">
    <source>
        <dbReference type="ARBA" id="ARBA00012438"/>
    </source>
</evidence>
<keyword evidence="5" id="KW-0808">Transferase</keyword>
<dbReference type="InterPro" id="IPR036890">
    <property type="entry name" value="HATPase_C_sf"/>
</dbReference>
<evidence type="ECO:0000256" key="4">
    <source>
        <dbReference type="ARBA" id="ARBA00022553"/>
    </source>
</evidence>
<name>A0ABU9Z0D3_9RHOO</name>
<dbReference type="PROSITE" id="PS50109">
    <property type="entry name" value="HIS_KIN"/>
    <property type="match status" value="1"/>
</dbReference>
<gene>
    <name evidence="14" type="ORF">ABDB84_13010</name>
</gene>
<comment type="catalytic activity">
    <reaction evidence="1">
        <text>ATP + protein L-histidine = ADP + protein N-phospho-L-histidine.</text>
        <dbReference type="EC" id="2.7.13.3"/>
    </reaction>
</comment>
<dbReference type="InterPro" id="IPR003660">
    <property type="entry name" value="HAMP_dom"/>
</dbReference>
<evidence type="ECO:0000256" key="10">
    <source>
        <dbReference type="ARBA" id="ARBA00023136"/>
    </source>
</evidence>
<dbReference type="InterPro" id="IPR036097">
    <property type="entry name" value="HisK_dim/P_sf"/>
</dbReference>
<accession>A0ABU9Z0D3</accession>
<feature type="transmembrane region" description="Helical" evidence="11">
    <location>
        <begin position="171"/>
        <end position="189"/>
    </location>
</feature>
<dbReference type="Pfam" id="PF02518">
    <property type="entry name" value="HATPase_c"/>
    <property type="match status" value="1"/>
</dbReference>
<keyword evidence="10 11" id="KW-0472">Membrane</keyword>
<dbReference type="InterPro" id="IPR003661">
    <property type="entry name" value="HisK_dim/P_dom"/>
</dbReference>
<evidence type="ECO:0000256" key="11">
    <source>
        <dbReference type="SAM" id="Phobius"/>
    </source>
</evidence>
<evidence type="ECO:0000259" key="12">
    <source>
        <dbReference type="PROSITE" id="PS50109"/>
    </source>
</evidence>
<evidence type="ECO:0000256" key="6">
    <source>
        <dbReference type="ARBA" id="ARBA00022692"/>
    </source>
</evidence>
<evidence type="ECO:0000259" key="13">
    <source>
        <dbReference type="PROSITE" id="PS50885"/>
    </source>
</evidence>
<dbReference type="InterPro" id="IPR013727">
    <property type="entry name" value="2CSK_N"/>
</dbReference>
<evidence type="ECO:0000256" key="9">
    <source>
        <dbReference type="ARBA" id="ARBA00023012"/>
    </source>
</evidence>
<evidence type="ECO:0000256" key="7">
    <source>
        <dbReference type="ARBA" id="ARBA00022777"/>
    </source>
</evidence>
<dbReference type="SMART" id="SM00388">
    <property type="entry name" value="HisKA"/>
    <property type="match status" value="1"/>
</dbReference>
<dbReference type="RefSeq" id="WP_345920176.1">
    <property type="nucleotide sequence ID" value="NZ_JBDIVE010000007.1"/>
</dbReference>
<reference evidence="14 15" key="1">
    <citation type="journal article" date="2018" name="Int. J. Syst. Evol. Microbiol.">
        <title>Uliginosibacterium sediminicola sp. nov., isolated from freshwater sediment.</title>
        <authorList>
            <person name="Hwang W.M."/>
            <person name="Kim S.M."/>
            <person name="Kang K."/>
            <person name="Ahn T.Y."/>
        </authorList>
    </citation>
    <scope>NUCLEOTIDE SEQUENCE [LARGE SCALE GENOMIC DNA]</scope>
    <source>
        <strain evidence="14 15">M1-21</strain>
    </source>
</reference>
<proteinExistence type="predicted"/>
<dbReference type="PANTHER" id="PTHR45436">
    <property type="entry name" value="SENSOR HISTIDINE KINASE YKOH"/>
    <property type="match status" value="1"/>
</dbReference>
<dbReference type="SUPFAM" id="SSF55874">
    <property type="entry name" value="ATPase domain of HSP90 chaperone/DNA topoisomerase II/histidine kinase"/>
    <property type="match status" value="1"/>
</dbReference>
<dbReference type="InterPro" id="IPR050428">
    <property type="entry name" value="TCS_sensor_his_kinase"/>
</dbReference>
<keyword evidence="8 11" id="KW-1133">Transmembrane helix</keyword>
<dbReference type="InterPro" id="IPR005467">
    <property type="entry name" value="His_kinase_dom"/>
</dbReference>
<evidence type="ECO:0000256" key="8">
    <source>
        <dbReference type="ARBA" id="ARBA00022989"/>
    </source>
</evidence>
<dbReference type="PROSITE" id="PS50885">
    <property type="entry name" value="HAMP"/>
    <property type="match status" value="1"/>
</dbReference>
<dbReference type="EMBL" id="JBDIVE010000007">
    <property type="protein sequence ID" value="MEN3069405.1"/>
    <property type="molecule type" value="Genomic_DNA"/>
</dbReference>
<dbReference type="PANTHER" id="PTHR45436:SF1">
    <property type="entry name" value="SENSOR PROTEIN QSEC"/>
    <property type="match status" value="1"/>
</dbReference>
<dbReference type="CDD" id="cd00075">
    <property type="entry name" value="HATPase"/>
    <property type="match status" value="1"/>
</dbReference>
<evidence type="ECO:0000313" key="14">
    <source>
        <dbReference type="EMBL" id="MEN3069405.1"/>
    </source>
</evidence>
<dbReference type="PRINTS" id="PR00344">
    <property type="entry name" value="BCTRLSENSOR"/>
</dbReference>
<keyword evidence="9" id="KW-0902">Two-component regulatory system</keyword>
<comment type="caution">
    <text evidence="14">The sequence shown here is derived from an EMBL/GenBank/DDBJ whole genome shotgun (WGS) entry which is preliminary data.</text>
</comment>
<dbReference type="Gene3D" id="3.30.565.10">
    <property type="entry name" value="Histidine kinase-like ATPase, C-terminal domain"/>
    <property type="match status" value="1"/>
</dbReference>
<comment type="subcellular location">
    <subcellularLocation>
        <location evidence="2">Membrane</location>
    </subcellularLocation>
</comment>
<dbReference type="InterPro" id="IPR004358">
    <property type="entry name" value="Sig_transdc_His_kin-like_C"/>
</dbReference>